<protein>
    <submittedName>
        <fullName evidence="1">Uncharacterized protein</fullName>
    </submittedName>
</protein>
<gene>
    <name evidence="1" type="ORF">LARSCL_LOCUS8563</name>
</gene>
<evidence type="ECO:0000313" key="1">
    <source>
        <dbReference type="EMBL" id="CAL1276308.1"/>
    </source>
</evidence>
<accession>A0AAV1ZX88</accession>
<name>A0AAV1ZX88_9ARAC</name>
<dbReference type="AlphaFoldDB" id="A0AAV1ZX88"/>
<sequence length="169" mass="20188">MRLEMRFDESHMQSLRINKRNYFIPHVHSIDGWRTKCLIHSRCSKGPPNSCEIRLKLRKEAPFRNFKIIVEVKRIDNGKDRPEGILVIRMQNMDGKKSPVKYVLSCDLKGHETAMKAFEIVDEHYKCLLRKHDEVTFPDDMLIIRARFIVMCRHAREVNIEQRRITSRR</sequence>
<comment type="caution">
    <text evidence="1">The sequence shown here is derived from an EMBL/GenBank/DDBJ whole genome shotgun (WGS) entry which is preliminary data.</text>
</comment>
<evidence type="ECO:0000313" key="2">
    <source>
        <dbReference type="Proteomes" id="UP001497382"/>
    </source>
</evidence>
<dbReference type="Proteomes" id="UP001497382">
    <property type="component" value="Unassembled WGS sequence"/>
</dbReference>
<dbReference type="EMBL" id="CAXIEN010000092">
    <property type="protein sequence ID" value="CAL1276308.1"/>
    <property type="molecule type" value="Genomic_DNA"/>
</dbReference>
<keyword evidence="2" id="KW-1185">Reference proteome</keyword>
<proteinExistence type="predicted"/>
<organism evidence="1 2">
    <name type="scientific">Larinioides sclopetarius</name>
    <dbReference type="NCBI Taxonomy" id="280406"/>
    <lineage>
        <taxon>Eukaryota</taxon>
        <taxon>Metazoa</taxon>
        <taxon>Ecdysozoa</taxon>
        <taxon>Arthropoda</taxon>
        <taxon>Chelicerata</taxon>
        <taxon>Arachnida</taxon>
        <taxon>Araneae</taxon>
        <taxon>Araneomorphae</taxon>
        <taxon>Entelegynae</taxon>
        <taxon>Araneoidea</taxon>
        <taxon>Araneidae</taxon>
        <taxon>Larinioides</taxon>
    </lineage>
</organism>
<reference evidence="1 2" key="1">
    <citation type="submission" date="2024-04" db="EMBL/GenBank/DDBJ databases">
        <authorList>
            <person name="Rising A."/>
            <person name="Reimegard J."/>
            <person name="Sonavane S."/>
            <person name="Akerstrom W."/>
            <person name="Nylinder S."/>
            <person name="Hedman E."/>
            <person name="Kallberg Y."/>
        </authorList>
    </citation>
    <scope>NUCLEOTIDE SEQUENCE [LARGE SCALE GENOMIC DNA]</scope>
</reference>